<dbReference type="Pfam" id="PF03759">
    <property type="entry name" value="PRONE"/>
    <property type="match status" value="1"/>
</dbReference>
<sequence>MADIVGTGVYAVVDVATDGATDGTNQTTSKDVANLRDAMRELQKEVHDLHWELAAVRVMVTKQRSDLQMNIPTLRKLDVILIKDLVNQVHKAIIAINSHVLSEMEIPESYIESLPRMGEQAEEIRSTKAPPKNTLIQITS</sequence>
<dbReference type="Proteomes" id="UP000224567">
    <property type="component" value="Unassembled WGS sequence"/>
</dbReference>
<keyword evidence="6" id="KW-1185">Reference proteome</keyword>
<proteinExistence type="predicted"/>
<dbReference type="EMBL" id="MLFT02000008">
    <property type="protein sequence ID" value="PHT41355.1"/>
    <property type="molecule type" value="Genomic_DNA"/>
</dbReference>
<dbReference type="InterPro" id="IPR005512">
    <property type="entry name" value="PRONE_dom"/>
</dbReference>
<evidence type="ECO:0000313" key="6">
    <source>
        <dbReference type="Proteomes" id="UP000224567"/>
    </source>
</evidence>
<dbReference type="InterPro" id="IPR038937">
    <property type="entry name" value="RopGEF"/>
</dbReference>
<comment type="caution">
    <text evidence="5">The sequence shown here is derived from an EMBL/GenBank/DDBJ whole genome shotgun (WGS) entry which is preliminary data.</text>
</comment>
<evidence type="ECO:0000313" key="5">
    <source>
        <dbReference type="EMBL" id="PHT41355.1"/>
    </source>
</evidence>
<feature type="domain" description="PRONE" evidence="4">
    <location>
        <begin position="83"/>
        <end position="140"/>
    </location>
</feature>
<dbReference type="Gene3D" id="1.20.58.2010">
    <property type="entry name" value="PRONE domain, subdomain 1"/>
    <property type="match status" value="1"/>
</dbReference>
<dbReference type="PANTHER" id="PTHR33101">
    <property type="entry name" value="ROP GUANINE NUCLEOTIDE EXCHANGE FACTOR 1"/>
    <property type="match status" value="1"/>
</dbReference>
<feature type="coiled-coil region" evidence="3">
    <location>
        <begin position="25"/>
        <end position="52"/>
    </location>
</feature>
<dbReference type="STRING" id="33114.A0A2G2W7Z5"/>
<dbReference type="PROSITE" id="PS51334">
    <property type="entry name" value="PRONE"/>
    <property type="match status" value="1"/>
</dbReference>
<name>A0A2G2W7Z5_CAPBA</name>
<reference evidence="5 6" key="1">
    <citation type="journal article" date="2017" name="Genome Biol.">
        <title>New reference genome sequences of hot pepper reveal the massive evolution of plant disease-resistance genes by retroduplication.</title>
        <authorList>
            <person name="Kim S."/>
            <person name="Park J."/>
            <person name="Yeom S.I."/>
            <person name="Kim Y.M."/>
            <person name="Seo E."/>
            <person name="Kim K.T."/>
            <person name="Kim M.S."/>
            <person name="Lee J.M."/>
            <person name="Cheong K."/>
            <person name="Shin H.S."/>
            <person name="Kim S.B."/>
            <person name="Han K."/>
            <person name="Lee J."/>
            <person name="Park M."/>
            <person name="Lee H.A."/>
            <person name="Lee H.Y."/>
            <person name="Lee Y."/>
            <person name="Oh S."/>
            <person name="Lee J.H."/>
            <person name="Choi E."/>
            <person name="Choi E."/>
            <person name="Lee S.E."/>
            <person name="Jeon J."/>
            <person name="Kim H."/>
            <person name="Choi G."/>
            <person name="Song H."/>
            <person name="Lee J."/>
            <person name="Lee S.C."/>
            <person name="Kwon J.K."/>
            <person name="Lee H.Y."/>
            <person name="Koo N."/>
            <person name="Hong Y."/>
            <person name="Kim R.W."/>
            <person name="Kang W.H."/>
            <person name="Huh J.H."/>
            <person name="Kang B.C."/>
            <person name="Yang T.J."/>
            <person name="Lee Y.H."/>
            <person name="Bennetzen J.L."/>
            <person name="Choi D."/>
        </authorList>
    </citation>
    <scope>NUCLEOTIDE SEQUENCE [LARGE SCALE GENOMIC DNA]</scope>
    <source>
        <strain evidence="6">cv. PBC81</strain>
    </source>
</reference>
<accession>A0A2G2W7Z5</accession>
<evidence type="ECO:0000256" key="3">
    <source>
        <dbReference type="SAM" id="Coils"/>
    </source>
</evidence>
<dbReference type="OrthoDB" id="1742871at2759"/>
<keyword evidence="3" id="KW-0175">Coiled coil</keyword>
<organism evidence="5 6">
    <name type="scientific">Capsicum baccatum</name>
    <name type="common">Peruvian pepper</name>
    <dbReference type="NCBI Taxonomy" id="33114"/>
    <lineage>
        <taxon>Eukaryota</taxon>
        <taxon>Viridiplantae</taxon>
        <taxon>Streptophyta</taxon>
        <taxon>Embryophyta</taxon>
        <taxon>Tracheophyta</taxon>
        <taxon>Spermatophyta</taxon>
        <taxon>Magnoliopsida</taxon>
        <taxon>eudicotyledons</taxon>
        <taxon>Gunneridae</taxon>
        <taxon>Pentapetalae</taxon>
        <taxon>asterids</taxon>
        <taxon>lamiids</taxon>
        <taxon>Solanales</taxon>
        <taxon>Solanaceae</taxon>
        <taxon>Solanoideae</taxon>
        <taxon>Capsiceae</taxon>
        <taxon>Capsicum</taxon>
    </lineage>
</organism>
<evidence type="ECO:0000256" key="1">
    <source>
        <dbReference type="ARBA" id="ARBA00022658"/>
    </source>
</evidence>
<reference evidence="6" key="2">
    <citation type="journal article" date="2017" name="J. Anim. Genet.">
        <title>Multiple reference genome sequences of hot pepper reveal the massive evolution of plant disease resistance genes by retroduplication.</title>
        <authorList>
            <person name="Kim S."/>
            <person name="Park J."/>
            <person name="Yeom S.-I."/>
            <person name="Kim Y.-M."/>
            <person name="Seo E."/>
            <person name="Kim K.-T."/>
            <person name="Kim M.-S."/>
            <person name="Lee J.M."/>
            <person name="Cheong K."/>
            <person name="Shin H.-S."/>
            <person name="Kim S.-B."/>
            <person name="Han K."/>
            <person name="Lee J."/>
            <person name="Park M."/>
            <person name="Lee H.-A."/>
            <person name="Lee H.-Y."/>
            <person name="Lee Y."/>
            <person name="Oh S."/>
            <person name="Lee J.H."/>
            <person name="Choi E."/>
            <person name="Choi E."/>
            <person name="Lee S.E."/>
            <person name="Jeon J."/>
            <person name="Kim H."/>
            <person name="Choi G."/>
            <person name="Song H."/>
            <person name="Lee J."/>
            <person name="Lee S.-C."/>
            <person name="Kwon J.-K."/>
            <person name="Lee H.-Y."/>
            <person name="Koo N."/>
            <person name="Hong Y."/>
            <person name="Kim R.W."/>
            <person name="Kang W.-H."/>
            <person name="Huh J.H."/>
            <person name="Kang B.-C."/>
            <person name="Yang T.-J."/>
            <person name="Lee Y.-H."/>
            <person name="Bennetzen J.L."/>
            <person name="Choi D."/>
        </authorList>
    </citation>
    <scope>NUCLEOTIDE SEQUENCE [LARGE SCALE GENOMIC DNA]</scope>
    <source>
        <strain evidence="6">cv. PBC81</strain>
    </source>
</reference>
<protein>
    <submittedName>
        <fullName evidence="5">Rop guanine nucleotide exchange factor 9</fullName>
    </submittedName>
</protein>
<dbReference type="GO" id="GO:0005085">
    <property type="term" value="F:guanyl-nucleotide exchange factor activity"/>
    <property type="evidence" value="ECO:0007669"/>
    <property type="project" value="UniProtKB-UniRule"/>
</dbReference>
<gene>
    <name evidence="5" type="ORF">CQW23_20209</name>
</gene>
<keyword evidence="1 2" id="KW-0344">Guanine-nucleotide releasing factor</keyword>
<dbReference type="PANTHER" id="PTHR33101:SF37">
    <property type="entry name" value="ROP GUANINE NUCLEOTIDE EXCHANGE FACTOR 12-LIKE"/>
    <property type="match status" value="1"/>
</dbReference>
<dbReference type="AlphaFoldDB" id="A0A2G2W7Z5"/>
<evidence type="ECO:0000256" key="2">
    <source>
        <dbReference type="PROSITE-ProRule" id="PRU00663"/>
    </source>
</evidence>
<evidence type="ECO:0000259" key="4">
    <source>
        <dbReference type="PROSITE" id="PS51334"/>
    </source>
</evidence>